<dbReference type="SUPFAM" id="SSF53474">
    <property type="entry name" value="alpha/beta-Hydrolases"/>
    <property type="match status" value="1"/>
</dbReference>
<proteinExistence type="predicted"/>
<keyword evidence="2" id="KW-0378">Hydrolase</keyword>
<dbReference type="InterPro" id="IPR050228">
    <property type="entry name" value="Carboxylesterase_BioH"/>
</dbReference>
<dbReference type="PANTHER" id="PTHR43194:SF2">
    <property type="entry name" value="PEROXISOMAL MEMBRANE PROTEIN LPX1"/>
    <property type="match status" value="1"/>
</dbReference>
<protein>
    <submittedName>
        <fullName evidence="2">Alpha/beta hydrolase</fullName>
    </submittedName>
</protein>
<dbReference type="PANTHER" id="PTHR43194">
    <property type="entry name" value="HYDROLASE ALPHA/BETA FOLD FAMILY"/>
    <property type="match status" value="1"/>
</dbReference>
<evidence type="ECO:0000259" key="1">
    <source>
        <dbReference type="Pfam" id="PF12697"/>
    </source>
</evidence>
<dbReference type="Proteomes" id="UP001524460">
    <property type="component" value="Unassembled WGS sequence"/>
</dbReference>
<organism evidence="2 3">
    <name type="scientific">Photobacterium pectinilyticum</name>
    <dbReference type="NCBI Taxonomy" id="2906793"/>
    <lineage>
        <taxon>Bacteria</taxon>
        <taxon>Pseudomonadati</taxon>
        <taxon>Pseudomonadota</taxon>
        <taxon>Gammaproteobacteria</taxon>
        <taxon>Vibrionales</taxon>
        <taxon>Vibrionaceae</taxon>
        <taxon>Photobacterium</taxon>
    </lineage>
</organism>
<dbReference type="InterPro" id="IPR029058">
    <property type="entry name" value="AB_hydrolase_fold"/>
</dbReference>
<sequence length="278" mass="30758">MQSQSVSYFDRVFEYYYSNTQQDSSNPPVLFIHGILSSGQLFTHELMPFMVAEGFPVYSLTLRGHGTHSGKPSSQPFQDHIDDVAAFIEFVSLQEKKPVVVVGYSLGGLIAQHVCQKEALSSKLAGLALMASVPPQGFGQLNRAMWFDHPALSMVLGQVMAMPNLALLNPYYRHVLMDALFATKPSQQQLDSLLSELKAEDLRLFLQPHPIAEDFSLNLPVLVVGGKEDKLVPASQVQATADFYGVEPVFFSPMGHAMPVEKEATKFAAHLANWCRML</sequence>
<feature type="domain" description="AB hydrolase-1" evidence="1">
    <location>
        <begin position="29"/>
        <end position="268"/>
    </location>
</feature>
<reference evidence="2 3" key="1">
    <citation type="submission" date="2022-07" db="EMBL/GenBank/DDBJ databases">
        <title>Photobacterium pectinilyticum sp. nov., a marine bacterium isolated from surface seawater of Qingdao offshore.</title>
        <authorList>
            <person name="Wang X."/>
        </authorList>
    </citation>
    <scope>NUCLEOTIDE SEQUENCE [LARGE SCALE GENOMIC DNA]</scope>
    <source>
        <strain evidence="2 3">ZSDE20</strain>
    </source>
</reference>
<dbReference type="GO" id="GO:0016787">
    <property type="term" value="F:hydrolase activity"/>
    <property type="evidence" value="ECO:0007669"/>
    <property type="project" value="UniProtKB-KW"/>
</dbReference>
<comment type="caution">
    <text evidence="2">The sequence shown here is derived from an EMBL/GenBank/DDBJ whole genome shotgun (WGS) entry which is preliminary data.</text>
</comment>
<accession>A0ABT1N5D8</accession>
<evidence type="ECO:0000313" key="3">
    <source>
        <dbReference type="Proteomes" id="UP001524460"/>
    </source>
</evidence>
<name>A0ABT1N5D8_9GAMM</name>
<evidence type="ECO:0000313" key="2">
    <source>
        <dbReference type="EMBL" id="MCQ1059337.1"/>
    </source>
</evidence>
<keyword evidence="3" id="KW-1185">Reference proteome</keyword>
<dbReference type="InterPro" id="IPR000073">
    <property type="entry name" value="AB_hydrolase_1"/>
</dbReference>
<dbReference type="Gene3D" id="3.40.50.1820">
    <property type="entry name" value="alpha/beta hydrolase"/>
    <property type="match status" value="1"/>
</dbReference>
<dbReference type="Pfam" id="PF12697">
    <property type="entry name" value="Abhydrolase_6"/>
    <property type="match status" value="1"/>
</dbReference>
<gene>
    <name evidence="2" type="ORF">NHN17_14895</name>
</gene>
<dbReference type="EMBL" id="JANEYT010000034">
    <property type="protein sequence ID" value="MCQ1059337.1"/>
    <property type="molecule type" value="Genomic_DNA"/>
</dbReference>
<dbReference type="RefSeq" id="WP_255043374.1">
    <property type="nucleotide sequence ID" value="NZ_JANEYT010000034.1"/>
</dbReference>